<dbReference type="Proteomes" id="UP000612585">
    <property type="component" value="Unassembled WGS sequence"/>
</dbReference>
<dbReference type="AlphaFoldDB" id="A0A8J3ZC56"/>
<reference evidence="2" key="1">
    <citation type="submission" date="2021-01" db="EMBL/GenBank/DDBJ databases">
        <title>Whole genome shotgun sequence of Virgisporangium aurantiacum NBRC 16421.</title>
        <authorList>
            <person name="Komaki H."/>
            <person name="Tamura T."/>
        </authorList>
    </citation>
    <scope>NUCLEOTIDE SEQUENCE</scope>
    <source>
        <strain evidence="2">NBRC 16421</strain>
    </source>
</reference>
<evidence type="ECO:0000256" key="1">
    <source>
        <dbReference type="SAM" id="MobiDB-lite"/>
    </source>
</evidence>
<evidence type="ECO:0000313" key="2">
    <source>
        <dbReference type="EMBL" id="GIJ58553.1"/>
    </source>
</evidence>
<name>A0A8J3ZC56_9ACTN</name>
<keyword evidence="3" id="KW-1185">Reference proteome</keyword>
<dbReference type="EMBL" id="BOPG01000037">
    <property type="protein sequence ID" value="GIJ58553.1"/>
    <property type="molecule type" value="Genomic_DNA"/>
</dbReference>
<gene>
    <name evidence="2" type="ORF">Vau01_060690</name>
</gene>
<accession>A0A8J3ZC56</accession>
<proteinExistence type="predicted"/>
<sequence length="171" mass="15563">MTNVHNPRQNAPMPVPNSATAETVRRAARPVCVTVVRPTCPATAATRPVSTRDAIPRTAEPAVVAWTRARPVRCWARTSMDCCGDACAGTTKGTGADAANGAAGGGAAAGGANGAAGGGANGAAAGGGANGAVGGGAVGGGAKGGCAKEAGGGAAGGGAAAGGANGAAGAM</sequence>
<evidence type="ECO:0000313" key="3">
    <source>
        <dbReference type="Proteomes" id="UP000612585"/>
    </source>
</evidence>
<feature type="region of interest" description="Disordered" evidence="1">
    <location>
        <begin position="1"/>
        <end position="22"/>
    </location>
</feature>
<comment type="caution">
    <text evidence="2">The sequence shown here is derived from an EMBL/GenBank/DDBJ whole genome shotgun (WGS) entry which is preliminary data.</text>
</comment>
<protein>
    <submittedName>
        <fullName evidence="2">Uncharacterized protein</fullName>
    </submittedName>
</protein>
<organism evidence="2 3">
    <name type="scientific">Virgisporangium aurantiacum</name>
    <dbReference type="NCBI Taxonomy" id="175570"/>
    <lineage>
        <taxon>Bacteria</taxon>
        <taxon>Bacillati</taxon>
        <taxon>Actinomycetota</taxon>
        <taxon>Actinomycetes</taxon>
        <taxon>Micromonosporales</taxon>
        <taxon>Micromonosporaceae</taxon>
        <taxon>Virgisporangium</taxon>
    </lineage>
</organism>